<dbReference type="GO" id="GO:0008080">
    <property type="term" value="F:N-acetyltransferase activity"/>
    <property type="evidence" value="ECO:0007669"/>
    <property type="project" value="TreeGrafter"/>
</dbReference>
<dbReference type="AlphaFoldDB" id="A0A8S1FGF4"/>
<dbReference type="InterPro" id="IPR051016">
    <property type="entry name" value="Diverse_Substrate_AcTransf"/>
</dbReference>
<feature type="domain" description="N-acetyltransferase" evidence="4">
    <location>
        <begin position="3"/>
        <end position="160"/>
    </location>
</feature>
<dbReference type="Proteomes" id="UP000494206">
    <property type="component" value="Unassembled WGS sequence"/>
</dbReference>
<evidence type="ECO:0000313" key="6">
    <source>
        <dbReference type="Proteomes" id="UP000494206"/>
    </source>
</evidence>
<comment type="similarity">
    <text evidence="1">Belongs to the acetyltransferase family.</text>
</comment>
<dbReference type="Pfam" id="PF00583">
    <property type="entry name" value="Acetyltransf_1"/>
    <property type="match status" value="1"/>
</dbReference>
<keyword evidence="2" id="KW-0808">Transferase</keyword>
<evidence type="ECO:0000313" key="5">
    <source>
        <dbReference type="EMBL" id="CAB3411607.1"/>
    </source>
</evidence>
<dbReference type="CDD" id="cd04301">
    <property type="entry name" value="NAT_SF"/>
    <property type="match status" value="1"/>
</dbReference>
<dbReference type="SUPFAM" id="SSF55729">
    <property type="entry name" value="Acyl-CoA N-acyltransferases (Nat)"/>
    <property type="match status" value="1"/>
</dbReference>
<keyword evidence="3" id="KW-0012">Acyltransferase</keyword>
<name>A0A8S1FGF4_9PELO</name>
<sequence>MPVEIVEVIPDHAPLLLQMIHELAEFEKMKDSVLNTEKQLRSDIERKAVLGFIALDGTEPAGMNLFYYAYSTWVGQYIHMEDLYVRPIYRRQGIARKLWKTLAVLAKNNGNQRIEWAVLDWNKGAIALYDTVNYTNLTKNQGWYTFRMDREAIEKLANEN</sequence>
<dbReference type="PANTHER" id="PTHR10545:SF29">
    <property type="entry name" value="GH14572P-RELATED"/>
    <property type="match status" value="1"/>
</dbReference>
<dbReference type="FunFam" id="3.40.630.30:FF:000064">
    <property type="entry name" value="GNAT family acetyltransferase"/>
    <property type="match status" value="1"/>
</dbReference>
<organism evidence="5 6">
    <name type="scientific">Caenorhabditis bovis</name>
    <dbReference type="NCBI Taxonomy" id="2654633"/>
    <lineage>
        <taxon>Eukaryota</taxon>
        <taxon>Metazoa</taxon>
        <taxon>Ecdysozoa</taxon>
        <taxon>Nematoda</taxon>
        <taxon>Chromadorea</taxon>
        <taxon>Rhabditida</taxon>
        <taxon>Rhabditina</taxon>
        <taxon>Rhabditomorpha</taxon>
        <taxon>Rhabditoidea</taxon>
        <taxon>Rhabditidae</taxon>
        <taxon>Peloderinae</taxon>
        <taxon>Caenorhabditis</taxon>
    </lineage>
</organism>
<keyword evidence="6" id="KW-1185">Reference proteome</keyword>
<dbReference type="Gene3D" id="3.40.630.30">
    <property type="match status" value="1"/>
</dbReference>
<dbReference type="InterPro" id="IPR016181">
    <property type="entry name" value="Acyl_CoA_acyltransferase"/>
</dbReference>
<evidence type="ECO:0000259" key="4">
    <source>
        <dbReference type="PROSITE" id="PS51186"/>
    </source>
</evidence>
<dbReference type="EMBL" id="CADEPM010000014">
    <property type="protein sequence ID" value="CAB3411607.1"/>
    <property type="molecule type" value="Genomic_DNA"/>
</dbReference>
<proteinExistence type="inferred from homology"/>
<dbReference type="PROSITE" id="PS51186">
    <property type="entry name" value="GNAT"/>
    <property type="match status" value="1"/>
</dbReference>
<gene>
    <name evidence="5" type="ORF">CBOVIS_LOCUS12985</name>
</gene>
<dbReference type="InterPro" id="IPR000182">
    <property type="entry name" value="GNAT_dom"/>
</dbReference>
<evidence type="ECO:0000256" key="2">
    <source>
        <dbReference type="ARBA" id="ARBA00022679"/>
    </source>
</evidence>
<protein>
    <recommendedName>
        <fullName evidence="4">N-acetyltransferase domain-containing protein</fullName>
    </recommendedName>
</protein>
<dbReference type="PANTHER" id="PTHR10545">
    <property type="entry name" value="DIAMINE N-ACETYLTRANSFERASE"/>
    <property type="match status" value="1"/>
</dbReference>
<reference evidence="5 6" key="1">
    <citation type="submission" date="2020-04" db="EMBL/GenBank/DDBJ databases">
        <authorList>
            <person name="Laetsch R D."/>
            <person name="Stevens L."/>
            <person name="Kumar S."/>
            <person name="Blaxter L. M."/>
        </authorList>
    </citation>
    <scope>NUCLEOTIDE SEQUENCE [LARGE SCALE GENOMIC DNA]</scope>
</reference>
<evidence type="ECO:0000256" key="3">
    <source>
        <dbReference type="ARBA" id="ARBA00023315"/>
    </source>
</evidence>
<comment type="caution">
    <text evidence="5">The sequence shown here is derived from an EMBL/GenBank/DDBJ whole genome shotgun (WGS) entry which is preliminary data.</text>
</comment>
<evidence type="ECO:0000256" key="1">
    <source>
        <dbReference type="ARBA" id="ARBA00008694"/>
    </source>
</evidence>
<dbReference type="OrthoDB" id="7305308at2759"/>
<accession>A0A8S1FGF4</accession>